<name>A6GEI4_9BACT</name>
<dbReference type="Proteomes" id="UP000005801">
    <property type="component" value="Unassembled WGS sequence"/>
</dbReference>
<accession>A6GEI4</accession>
<reference evidence="1 2" key="1">
    <citation type="submission" date="2007-06" db="EMBL/GenBank/DDBJ databases">
        <authorList>
            <person name="Shimkets L."/>
            <person name="Ferriera S."/>
            <person name="Johnson J."/>
            <person name="Kravitz S."/>
            <person name="Beeson K."/>
            <person name="Sutton G."/>
            <person name="Rogers Y.-H."/>
            <person name="Friedman R."/>
            <person name="Frazier M."/>
            <person name="Venter J.C."/>
        </authorList>
    </citation>
    <scope>NUCLEOTIDE SEQUENCE [LARGE SCALE GENOMIC DNA]</scope>
    <source>
        <strain evidence="1 2">SIR-1</strain>
    </source>
</reference>
<evidence type="ECO:0000313" key="1">
    <source>
        <dbReference type="EMBL" id="EDM75692.1"/>
    </source>
</evidence>
<sequence length="67" mass="7149">MFSFLGIEFCLGDQAAVDCDVTVPVPEAEAEPQEPPPPVRKVRVLGLTMCVGGVADDCDVELPMKES</sequence>
<comment type="caution">
    <text evidence="1">The sequence shown here is derived from an EMBL/GenBank/DDBJ whole genome shotgun (WGS) entry which is preliminary data.</text>
</comment>
<keyword evidence="2" id="KW-1185">Reference proteome</keyword>
<dbReference type="EMBL" id="ABCS01000083">
    <property type="protein sequence ID" value="EDM75692.1"/>
    <property type="molecule type" value="Genomic_DNA"/>
</dbReference>
<proteinExistence type="predicted"/>
<protein>
    <submittedName>
        <fullName evidence="1">Uncharacterized protein</fullName>
    </submittedName>
</protein>
<dbReference type="AlphaFoldDB" id="A6GEI4"/>
<organism evidence="1 2">
    <name type="scientific">Plesiocystis pacifica SIR-1</name>
    <dbReference type="NCBI Taxonomy" id="391625"/>
    <lineage>
        <taxon>Bacteria</taxon>
        <taxon>Pseudomonadati</taxon>
        <taxon>Myxococcota</taxon>
        <taxon>Polyangia</taxon>
        <taxon>Nannocystales</taxon>
        <taxon>Nannocystaceae</taxon>
        <taxon>Plesiocystis</taxon>
    </lineage>
</organism>
<evidence type="ECO:0000313" key="2">
    <source>
        <dbReference type="Proteomes" id="UP000005801"/>
    </source>
</evidence>
<gene>
    <name evidence="1" type="ORF">PPSIR1_28736</name>
</gene>
<dbReference type="RefSeq" id="WP_006975124.1">
    <property type="nucleotide sequence ID" value="NZ_ABCS01000083.1"/>
</dbReference>